<proteinExistence type="predicted"/>
<sequence length="73" mass="7416">MGCESLGGAGALATAALGGASLGGASAILRIVHLDRKAWHLSPAAFLSGQSGKTLNFSALKTAGESTDRLRYW</sequence>
<organism evidence="1 2">
    <name type="scientific">Rubripirellula obstinata</name>
    <dbReference type="NCBI Taxonomy" id="406547"/>
    <lineage>
        <taxon>Bacteria</taxon>
        <taxon>Pseudomonadati</taxon>
        <taxon>Planctomycetota</taxon>
        <taxon>Planctomycetia</taxon>
        <taxon>Pirellulales</taxon>
        <taxon>Pirellulaceae</taxon>
        <taxon>Rubripirellula</taxon>
    </lineage>
</organism>
<evidence type="ECO:0000313" key="2">
    <source>
        <dbReference type="Proteomes" id="UP000322699"/>
    </source>
</evidence>
<comment type="caution">
    <text evidence="1">The sequence shown here is derived from an EMBL/GenBank/DDBJ whole genome shotgun (WGS) entry which is preliminary data.</text>
</comment>
<dbReference type="AlphaFoldDB" id="A0A5B1CNB0"/>
<gene>
    <name evidence="1" type="ORF">LF1_43410</name>
</gene>
<protein>
    <submittedName>
        <fullName evidence="1">Uncharacterized protein</fullName>
    </submittedName>
</protein>
<keyword evidence="2" id="KW-1185">Reference proteome</keyword>
<dbReference type="EMBL" id="VRLW01000001">
    <property type="protein sequence ID" value="KAA1261781.1"/>
    <property type="molecule type" value="Genomic_DNA"/>
</dbReference>
<evidence type="ECO:0000313" key="1">
    <source>
        <dbReference type="EMBL" id="KAA1261781.1"/>
    </source>
</evidence>
<reference evidence="1 2" key="1">
    <citation type="submission" date="2019-08" db="EMBL/GenBank/DDBJ databases">
        <title>Deep-cultivation of Planctomycetes and their phenomic and genomic characterization uncovers novel biology.</title>
        <authorList>
            <person name="Wiegand S."/>
            <person name="Jogler M."/>
            <person name="Boedeker C."/>
            <person name="Pinto D."/>
            <person name="Vollmers J."/>
            <person name="Rivas-Marin E."/>
            <person name="Kohn T."/>
            <person name="Peeters S.H."/>
            <person name="Heuer A."/>
            <person name="Rast P."/>
            <person name="Oberbeckmann S."/>
            <person name="Bunk B."/>
            <person name="Jeske O."/>
            <person name="Meyerdierks A."/>
            <person name="Storesund J.E."/>
            <person name="Kallscheuer N."/>
            <person name="Luecker S."/>
            <person name="Lage O.M."/>
            <person name="Pohl T."/>
            <person name="Merkel B.J."/>
            <person name="Hornburger P."/>
            <person name="Mueller R.-W."/>
            <person name="Bruemmer F."/>
            <person name="Labrenz M."/>
            <person name="Spormann A.M."/>
            <person name="Op Den Camp H."/>
            <person name="Overmann J."/>
            <person name="Amann R."/>
            <person name="Jetten M.S.M."/>
            <person name="Mascher T."/>
            <person name="Medema M.H."/>
            <person name="Devos D.P."/>
            <person name="Kaster A.-K."/>
            <person name="Ovreas L."/>
            <person name="Rohde M."/>
            <person name="Galperin M.Y."/>
            <person name="Jogler C."/>
        </authorList>
    </citation>
    <scope>NUCLEOTIDE SEQUENCE [LARGE SCALE GENOMIC DNA]</scope>
    <source>
        <strain evidence="1 2">LF1</strain>
    </source>
</reference>
<name>A0A5B1CNB0_9BACT</name>
<dbReference type="Proteomes" id="UP000322699">
    <property type="component" value="Unassembled WGS sequence"/>
</dbReference>
<accession>A0A5B1CNB0</accession>